<keyword evidence="4" id="KW-1185">Reference proteome</keyword>
<dbReference type="EnsemblMetazoa" id="SSS_3038s_mrna">
    <property type="protein sequence ID" value="KAF7496371.1"/>
    <property type="gene ID" value="SSS_3038"/>
</dbReference>
<evidence type="ECO:0000313" key="4">
    <source>
        <dbReference type="Proteomes" id="UP000070412"/>
    </source>
</evidence>
<reference evidence="4" key="1">
    <citation type="journal article" date="2020" name="PLoS Negl. Trop. Dis.">
        <title>High-quality nuclear genome for Sarcoptes scabiei-A critical resource for a neglected parasite.</title>
        <authorList>
            <person name="Korhonen P.K."/>
            <person name="Gasser R.B."/>
            <person name="Ma G."/>
            <person name="Wang T."/>
            <person name="Stroehlein A.J."/>
            <person name="Young N.D."/>
            <person name="Ang C.S."/>
            <person name="Fernando D.D."/>
            <person name="Lu H.C."/>
            <person name="Taylor S."/>
            <person name="Reynolds S.L."/>
            <person name="Mofiz E."/>
            <person name="Najaraj S.H."/>
            <person name="Gowda H."/>
            <person name="Madugundu A."/>
            <person name="Renuse S."/>
            <person name="Holt D."/>
            <person name="Pandey A."/>
            <person name="Papenfuss A.T."/>
            <person name="Fischer K."/>
        </authorList>
    </citation>
    <scope>NUCLEOTIDE SEQUENCE [LARGE SCALE GENOMIC DNA]</scope>
</reference>
<sequence>MMASDEANEFPFQNLIYFSLLTFFLHHSGPSYGGGKPQKVVALTLEGSVEIEKVPGPPGPPRDPYEGGPRIELNNPANTIASLPPAPPAPASPYSMKPEGYGPKKSYSTPAYYKVPSSDVPYFETISRAPKSSYSSTNHQYVSSYHTIRPVMVSSSRVQPSIPDYHSESSSPSTSSSYNHQDHSEQDPDNQDPYSTIYHTISHITSDSNSNRPYTKEFSVSRHENGGTIINIPIAAASSERLESVVLPPSSTSTIPSSSDDHFQMIESSPMSAVEKLANIYDGGDQQTASLKLSKITRIHRPKFVNLLSKQQNNGGLKLPKQSKQLNDGLQKDNYLSNPIVLQKQLQQQQLLLQQLQQQQQLLESVPRSGDYLAPATNQPLIYPNGGLQFLLIPADLLFAAADRMPLGY</sequence>
<evidence type="ECO:0000256" key="1">
    <source>
        <dbReference type="SAM" id="MobiDB-lite"/>
    </source>
</evidence>
<evidence type="ECO:0000313" key="2">
    <source>
        <dbReference type="EMBL" id="KAF7496371.1"/>
    </source>
</evidence>
<dbReference type="Proteomes" id="UP000070412">
    <property type="component" value="Unassembled WGS sequence"/>
</dbReference>
<feature type="compositionally biased region" description="Low complexity" evidence="1">
    <location>
        <begin position="160"/>
        <end position="177"/>
    </location>
</feature>
<evidence type="ECO:0000313" key="3">
    <source>
        <dbReference type="EnsemblMetazoa" id="KAF7496371.1"/>
    </source>
</evidence>
<dbReference type="OrthoDB" id="10519055at2759"/>
<protein>
    <submittedName>
        <fullName evidence="2 3">Uncharacterized protein</fullName>
    </submittedName>
</protein>
<feature type="region of interest" description="Disordered" evidence="1">
    <location>
        <begin position="156"/>
        <end position="195"/>
    </location>
</feature>
<gene>
    <name evidence="2" type="ORF">SSS_3038</name>
</gene>
<dbReference type="EMBL" id="WVUK01000011">
    <property type="protein sequence ID" value="KAF7496371.1"/>
    <property type="molecule type" value="Genomic_DNA"/>
</dbReference>
<reference evidence="3" key="3">
    <citation type="submission" date="2022-06" db="UniProtKB">
        <authorList>
            <consortium name="EnsemblMetazoa"/>
        </authorList>
    </citation>
    <scope>IDENTIFICATION</scope>
</reference>
<feature type="region of interest" description="Disordered" evidence="1">
    <location>
        <begin position="51"/>
        <end position="97"/>
    </location>
</feature>
<organism evidence="2">
    <name type="scientific">Sarcoptes scabiei</name>
    <name type="common">Itch mite</name>
    <name type="synonym">Acarus scabiei</name>
    <dbReference type="NCBI Taxonomy" id="52283"/>
    <lineage>
        <taxon>Eukaryota</taxon>
        <taxon>Metazoa</taxon>
        <taxon>Ecdysozoa</taxon>
        <taxon>Arthropoda</taxon>
        <taxon>Chelicerata</taxon>
        <taxon>Arachnida</taxon>
        <taxon>Acari</taxon>
        <taxon>Acariformes</taxon>
        <taxon>Sarcoptiformes</taxon>
        <taxon>Astigmata</taxon>
        <taxon>Psoroptidia</taxon>
        <taxon>Sarcoptoidea</taxon>
        <taxon>Sarcoptidae</taxon>
        <taxon>Sarcoptinae</taxon>
        <taxon>Sarcoptes</taxon>
    </lineage>
</organism>
<name>A0A834RI35_SARSC</name>
<dbReference type="AlphaFoldDB" id="A0A834RI35"/>
<proteinExistence type="predicted"/>
<accession>A0A834RI35</accession>
<reference evidence="2" key="2">
    <citation type="submission" date="2020-01" db="EMBL/GenBank/DDBJ databases">
        <authorList>
            <person name="Korhonen P.K.K."/>
            <person name="Guangxu M.G."/>
            <person name="Wang T.W."/>
            <person name="Stroehlein A.J.S."/>
            <person name="Young N.D."/>
            <person name="Ang C.-S.A."/>
            <person name="Fernando D.W.F."/>
            <person name="Lu H.L."/>
            <person name="Taylor S.T."/>
            <person name="Ehtesham M.E.M."/>
            <person name="Najaraj S.H.N."/>
            <person name="Harsha G.H.G."/>
            <person name="Madugundu A.M."/>
            <person name="Renuse S.R."/>
            <person name="Holt D.H."/>
            <person name="Pandey A.P."/>
            <person name="Papenfuss A.P."/>
            <person name="Gasser R.B.G."/>
            <person name="Fischer K.F."/>
        </authorList>
    </citation>
    <scope>NUCLEOTIDE SEQUENCE</scope>
    <source>
        <strain evidence="2">SSS_KF_BRIS2020</strain>
    </source>
</reference>